<feature type="domain" description="NADAR" evidence="1">
    <location>
        <begin position="70"/>
        <end position="268"/>
    </location>
</feature>
<dbReference type="PhylomeDB" id="A0A0D2X279"/>
<dbReference type="Pfam" id="PF08719">
    <property type="entry name" value="NADAR"/>
    <property type="match status" value="1"/>
</dbReference>
<accession>A0A0D2X279</accession>
<dbReference type="EMBL" id="KE346363">
    <property type="protein sequence ID" value="KJE92089.1"/>
    <property type="molecule type" value="Genomic_DNA"/>
</dbReference>
<dbReference type="InterPro" id="IPR012816">
    <property type="entry name" value="NADAR"/>
</dbReference>
<name>A0A0D2X279_CAPO3</name>
<dbReference type="Proteomes" id="UP000008743">
    <property type="component" value="Unassembled WGS sequence"/>
</dbReference>
<dbReference type="InParanoid" id="A0A0D2X279"/>
<organism evidence="2 3">
    <name type="scientific">Capsaspora owczarzaki (strain ATCC 30864)</name>
    <dbReference type="NCBI Taxonomy" id="595528"/>
    <lineage>
        <taxon>Eukaryota</taxon>
        <taxon>Filasterea</taxon>
        <taxon>Capsaspora</taxon>
    </lineage>
</organism>
<dbReference type="InterPro" id="IPR037238">
    <property type="entry name" value="YbiA-like_sf"/>
</dbReference>
<evidence type="ECO:0000259" key="1">
    <source>
        <dbReference type="Pfam" id="PF08719"/>
    </source>
</evidence>
<dbReference type="AlphaFoldDB" id="A0A0D2X279"/>
<dbReference type="RefSeq" id="XP_004363955.2">
    <property type="nucleotide sequence ID" value="XM_004363898.2"/>
</dbReference>
<protein>
    <recommendedName>
        <fullName evidence="1">NADAR domain-containing protein</fullName>
    </recommendedName>
</protein>
<keyword evidence="3" id="KW-1185">Reference proteome</keyword>
<sequence length="296" mass="32631">MMSKTAPHPFARAVAIWNTAPTGGPGAAKAAAASPAERTAVFQRVISFYSHTRREEDGAREDAELGINRLCFSNLFPCTIHVSAHVERTAAAAAGVSQLLIHKELVDIDYSSTENLFQAAKCANLCDALFVAHALDSREAAMFGQGRMTLSDAHRERLIKYGANPDDFQRAKSNSWKRTASGYPLMREDWDSIKPYVMMTALRLKFDVPSVGAAIVQTGAQEAVNSLTALAARDENILLVEHVDRDRQWGDGLLGEGTNMLGKMLTQLLWEKRHGCTYPLDLAWLRRPNNTVAEYP</sequence>
<dbReference type="CDD" id="cd15457">
    <property type="entry name" value="NADAR"/>
    <property type="match status" value="1"/>
</dbReference>
<proteinExistence type="predicted"/>
<dbReference type="Gene3D" id="1.10.357.40">
    <property type="entry name" value="YbiA-like"/>
    <property type="match status" value="1"/>
</dbReference>
<evidence type="ECO:0000313" key="2">
    <source>
        <dbReference type="EMBL" id="KJE92089.1"/>
    </source>
</evidence>
<dbReference type="OrthoDB" id="206452at2759"/>
<dbReference type="SUPFAM" id="SSF143990">
    <property type="entry name" value="YbiA-like"/>
    <property type="match status" value="1"/>
</dbReference>
<reference evidence="3" key="1">
    <citation type="submission" date="2011-02" db="EMBL/GenBank/DDBJ databases">
        <title>The Genome Sequence of Capsaspora owczarzaki ATCC 30864.</title>
        <authorList>
            <person name="Russ C."/>
            <person name="Cuomo C."/>
            <person name="Burger G."/>
            <person name="Gray M.W."/>
            <person name="Holland P.W.H."/>
            <person name="King N."/>
            <person name="Lang F.B.F."/>
            <person name="Roger A.J."/>
            <person name="Ruiz-Trillo I."/>
            <person name="Young S.K."/>
            <person name="Zeng Q."/>
            <person name="Gargeya S."/>
            <person name="Alvarado L."/>
            <person name="Berlin A."/>
            <person name="Chapman S.B."/>
            <person name="Chen Z."/>
            <person name="Freedman E."/>
            <person name="Gellesch M."/>
            <person name="Goldberg J."/>
            <person name="Griggs A."/>
            <person name="Gujja S."/>
            <person name="Heilman E."/>
            <person name="Heiman D."/>
            <person name="Howarth C."/>
            <person name="Mehta T."/>
            <person name="Neiman D."/>
            <person name="Pearson M."/>
            <person name="Roberts A."/>
            <person name="Saif S."/>
            <person name="Shea T."/>
            <person name="Shenoy N."/>
            <person name="Sisk P."/>
            <person name="Stolte C."/>
            <person name="Sykes S."/>
            <person name="White J."/>
            <person name="Yandava C."/>
            <person name="Haas B."/>
            <person name="Nusbaum C."/>
            <person name="Birren B."/>
        </authorList>
    </citation>
    <scope>NUCLEOTIDE SEQUENCE</scope>
    <source>
        <strain evidence="3">ATCC 30864</strain>
    </source>
</reference>
<gene>
    <name evidence="2" type="ORF">CAOG_003116</name>
</gene>
<evidence type="ECO:0000313" key="3">
    <source>
        <dbReference type="Proteomes" id="UP000008743"/>
    </source>
</evidence>